<evidence type="ECO:0000313" key="2">
    <source>
        <dbReference type="Proteomes" id="UP000789570"/>
    </source>
</evidence>
<sequence>MQTYKCKVSIIDVELNIIVLYPERSKYLRWKVPTVESLIQQQNLKINNSFDIFQLDCASEIREAHQFILEETEVEIRKATAAIWKSAEEGVKTEYHKLNMEYKKAYEERYLIPCFHQSNIQLNELMNFVRADILDRNDIKTGQDLESKESKLCDVDILDRNDIKTGQDLESKENKLCDVDILDRNDIKTEQDWKSKESKLCDVDILDRNDIKTEQDLESKESKLFDFYPCVANSYTRYTEEYLERNQQTDYPHFYQGGYAAKHYGPFYGIGEIDRNEEKNLESNQQTDKELKKNYLINILSYCKPRSIVISKKVNEFLEFLERSNDLINVKKAKKKIADLGLSRNRILTGRYLFKQHDLRQTYYQGGNLQSHFHFNEVFSIEYIFLKGLPYKDYNIAKRKGKLSRKRTMNRIRNLPPQILFFSTKNFKENQKQKFA</sequence>
<comment type="caution">
    <text evidence="1">The sequence shown here is derived from an EMBL/GenBank/DDBJ whole genome shotgun (WGS) entry which is preliminary data.</text>
</comment>
<evidence type="ECO:0000313" key="1">
    <source>
        <dbReference type="EMBL" id="CAG8577896.1"/>
    </source>
</evidence>
<gene>
    <name evidence="1" type="ORF">FCALED_LOCUS7439</name>
</gene>
<keyword evidence="2" id="KW-1185">Reference proteome</keyword>
<dbReference type="AlphaFoldDB" id="A0A9N9BVY2"/>
<protein>
    <submittedName>
        <fullName evidence="1">9866_t:CDS:1</fullName>
    </submittedName>
</protein>
<dbReference type="Proteomes" id="UP000789570">
    <property type="component" value="Unassembled WGS sequence"/>
</dbReference>
<proteinExistence type="predicted"/>
<reference evidence="1" key="1">
    <citation type="submission" date="2021-06" db="EMBL/GenBank/DDBJ databases">
        <authorList>
            <person name="Kallberg Y."/>
            <person name="Tangrot J."/>
            <person name="Rosling A."/>
        </authorList>
    </citation>
    <scope>NUCLEOTIDE SEQUENCE</scope>
    <source>
        <strain evidence="1">UK204</strain>
    </source>
</reference>
<accession>A0A9N9BVY2</accession>
<name>A0A9N9BVY2_9GLOM</name>
<organism evidence="1 2">
    <name type="scientific">Funneliformis caledonium</name>
    <dbReference type="NCBI Taxonomy" id="1117310"/>
    <lineage>
        <taxon>Eukaryota</taxon>
        <taxon>Fungi</taxon>
        <taxon>Fungi incertae sedis</taxon>
        <taxon>Mucoromycota</taxon>
        <taxon>Glomeromycotina</taxon>
        <taxon>Glomeromycetes</taxon>
        <taxon>Glomerales</taxon>
        <taxon>Glomeraceae</taxon>
        <taxon>Funneliformis</taxon>
    </lineage>
</organism>
<dbReference type="EMBL" id="CAJVPQ010001974">
    <property type="protein sequence ID" value="CAG8577896.1"/>
    <property type="molecule type" value="Genomic_DNA"/>
</dbReference>